<reference evidence="2 3" key="1">
    <citation type="journal article" date="2019" name="ISME J.">
        <title>Insights into ecological role of a new deltaproteobacterial order Candidatus Acidulodesulfobacterales by metagenomics and metatranscriptomics.</title>
        <authorList>
            <person name="Tan S."/>
            <person name="Liu J."/>
            <person name="Fang Y."/>
            <person name="Hedlund B.P."/>
            <person name="Lian Z.H."/>
            <person name="Huang L.Y."/>
            <person name="Li J.T."/>
            <person name="Huang L.N."/>
            <person name="Li W.J."/>
            <person name="Jiang H.C."/>
            <person name="Dong H.L."/>
            <person name="Shu W.S."/>
        </authorList>
    </citation>
    <scope>NUCLEOTIDE SEQUENCE [LARGE SCALE GENOMIC DNA]</scope>
    <source>
        <strain evidence="2">AP1</strain>
    </source>
</reference>
<dbReference type="InterPro" id="IPR041657">
    <property type="entry name" value="HTH_17"/>
</dbReference>
<keyword evidence="2" id="KW-0238">DNA-binding</keyword>
<dbReference type="SUPFAM" id="SSF46955">
    <property type="entry name" value="Putative DNA-binding domain"/>
    <property type="match status" value="1"/>
</dbReference>
<dbReference type="Proteomes" id="UP000319296">
    <property type="component" value="Unassembled WGS sequence"/>
</dbReference>
<dbReference type="InterPro" id="IPR010093">
    <property type="entry name" value="SinI_DNA-bd"/>
</dbReference>
<evidence type="ECO:0000313" key="2">
    <source>
        <dbReference type="EMBL" id="RZD17714.1"/>
    </source>
</evidence>
<dbReference type="EMBL" id="SGBB01000025">
    <property type="protein sequence ID" value="RZD17714.1"/>
    <property type="molecule type" value="Genomic_DNA"/>
</dbReference>
<dbReference type="InterPro" id="IPR009061">
    <property type="entry name" value="DNA-bd_dom_put_sf"/>
</dbReference>
<feature type="domain" description="Helix-turn-helix" evidence="1">
    <location>
        <begin position="2"/>
        <end position="47"/>
    </location>
</feature>
<comment type="caution">
    <text evidence="2">The sequence shown here is derived from an EMBL/GenBank/DDBJ whole genome shotgun (WGS) entry which is preliminary data.</text>
</comment>
<protein>
    <submittedName>
        <fullName evidence="2">DNA-binding protein</fullName>
    </submittedName>
</protein>
<accession>A0A519BKC1</accession>
<dbReference type="GO" id="GO:0003677">
    <property type="term" value="F:DNA binding"/>
    <property type="evidence" value="ECO:0007669"/>
    <property type="project" value="UniProtKB-KW"/>
</dbReference>
<dbReference type="NCBIfam" id="TIGR01764">
    <property type="entry name" value="excise"/>
    <property type="match status" value="1"/>
</dbReference>
<proteinExistence type="predicted"/>
<gene>
    <name evidence="2" type="ORF">EVG15_09815</name>
</gene>
<dbReference type="Pfam" id="PF12728">
    <property type="entry name" value="HTH_17"/>
    <property type="match status" value="1"/>
</dbReference>
<sequence length="68" mass="8306">MKQTAEYLNVSTRMVKRYMSARRISFVKIFGQYRFRLEDLDKFIMDNRILSLNEQRLKISFPAEKIRN</sequence>
<evidence type="ECO:0000259" key="1">
    <source>
        <dbReference type="Pfam" id="PF12728"/>
    </source>
</evidence>
<dbReference type="AlphaFoldDB" id="A0A519BKC1"/>
<evidence type="ECO:0000313" key="3">
    <source>
        <dbReference type="Proteomes" id="UP000319296"/>
    </source>
</evidence>
<name>A0A519BKC1_9DELT</name>
<organism evidence="2 3">
    <name type="scientific">Candidatus Acididesulfobacter diazotrophicus</name>
    <dbReference type="NCBI Taxonomy" id="2597226"/>
    <lineage>
        <taxon>Bacteria</taxon>
        <taxon>Deltaproteobacteria</taxon>
        <taxon>Candidatus Acidulodesulfobacterales</taxon>
        <taxon>Candidatus Acididesulfobacter</taxon>
    </lineage>
</organism>